<proteinExistence type="predicted"/>
<dbReference type="AlphaFoldDB" id="A0A420I819"/>
<dbReference type="InterPro" id="IPR056146">
    <property type="entry name" value="DUF7729"/>
</dbReference>
<protein>
    <submittedName>
        <fullName evidence="2">Putative c6 zinc finger domain containing protein</fullName>
    </submittedName>
</protein>
<feature type="domain" description="DUF7729" evidence="1">
    <location>
        <begin position="121"/>
        <end position="244"/>
    </location>
</feature>
<feature type="domain" description="DUF7729" evidence="1">
    <location>
        <begin position="267"/>
        <end position="349"/>
    </location>
</feature>
<dbReference type="Pfam" id="PF24855">
    <property type="entry name" value="DUF7729"/>
    <property type="match status" value="2"/>
</dbReference>
<reference evidence="2 3" key="1">
    <citation type="journal article" date="2018" name="BMC Genomics">
        <title>Comparative genome analyses reveal sequence features reflecting distinct modes of host-adaptation between dicot and monocot powdery mildew.</title>
        <authorList>
            <person name="Wu Y."/>
            <person name="Ma X."/>
            <person name="Pan Z."/>
            <person name="Kale S.D."/>
            <person name="Song Y."/>
            <person name="King H."/>
            <person name="Zhang Q."/>
            <person name="Presley C."/>
            <person name="Deng X."/>
            <person name="Wei C.I."/>
            <person name="Xiao S."/>
        </authorList>
    </citation>
    <scope>NUCLEOTIDE SEQUENCE [LARGE SCALE GENOMIC DNA]</scope>
    <source>
        <strain evidence="2">UMSG2</strain>
    </source>
</reference>
<evidence type="ECO:0000313" key="2">
    <source>
        <dbReference type="EMBL" id="RKF65786.1"/>
    </source>
</evidence>
<evidence type="ECO:0000259" key="1">
    <source>
        <dbReference type="Pfam" id="PF24855"/>
    </source>
</evidence>
<dbReference type="PANTHER" id="PTHR39460">
    <property type="entry name" value="EXPRESSED PROTEIN"/>
    <property type="match status" value="1"/>
</dbReference>
<accession>A0A420I819</accession>
<sequence length="381" mass="41753">MPRVTAKTNWPLEWNQDVNGDANTLLNDAESRSYAPINSVSTLSKTLFVHEPQAEIRAGQHLIEDTHEQATSVTHENDRLLQRDLTLDPMLSSNQAYKVAPSKRQMLGLTTTSTIKSTSSLPIPFDVGFNHNITTTCQNFMSKMLSSTDFKKCSPISMLLQNSNSFFQTSKNFLRITSLLDTSCSAPVSDCTKLFQTYSLNLTRSDACGPDISHSNPQIESALLGLRAYKTLYTVSCLRTSSPVVNCNQKSHLSGPDKTISSIGRPEDSYCFANAITNTTNPSNSFIYFLPLNVSLVGSAVPTCNTCLQSTMSVFQLETANRSSVLAHNYHQAASQVNVVCGPQFVNASLAVAVSSASLKGTKRCSLLVLFWILIYFIIMG</sequence>
<comment type="caution">
    <text evidence="2">The sequence shown here is derived from an EMBL/GenBank/DDBJ whole genome shotgun (WGS) entry which is preliminary data.</text>
</comment>
<evidence type="ECO:0000313" key="3">
    <source>
        <dbReference type="Proteomes" id="UP000286134"/>
    </source>
</evidence>
<keyword evidence="3" id="KW-1185">Reference proteome</keyword>
<name>A0A420I819_9PEZI</name>
<dbReference type="Proteomes" id="UP000286134">
    <property type="component" value="Unassembled WGS sequence"/>
</dbReference>
<dbReference type="EMBL" id="MCFK01000300">
    <property type="protein sequence ID" value="RKF65786.1"/>
    <property type="molecule type" value="Genomic_DNA"/>
</dbReference>
<organism evidence="2 3">
    <name type="scientific">Erysiphe neolycopersici</name>
    <dbReference type="NCBI Taxonomy" id="212602"/>
    <lineage>
        <taxon>Eukaryota</taxon>
        <taxon>Fungi</taxon>
        <taxon>Dikarya</taxon>
        <taxon>Ascomycota</taxon>
        <taxon>Pezizomycotina</taxon>
        <taxon>Leotiomycetes</taxon>
        <taxon>Erysiphales</taxon>
        <taxon>Erysiphaceae</taxon>
        <taxon>Erysiphe</taxon>
    </lineage>
</organism>
<dbReference type="PANTHER" id="PTHR39460:SF1">
    <property type="entry name" value="C6 TRANSCRIPTION FACTOR"/>
    <property type="match status" value="1"/>
</dbReference>
<dbReference type="OrthoDB" id="2564812at2759"/>
<gene>
    <name evidence="2" type="ORF">OnM2_002038</name>
</gene>